<gene>
    <name evidence="1" type="ORF">QF035_008855</name>
</gene>
<dbReference type="Pfam" id="PF05147">
    <property type="entry name" value="LANC_like"/>
    <property type="match status" value="1"/>
</dbReference>
<dbReference type="SUPFAM" id="SSF158745">
    <property type="entry name" value="LanC-like"/>
    <property type="match status" value="1"/>
</dbReference>
<dbReference type="RefSeq" id="WP_307527303.1">
    <property type="nucleotide sequence ID" value="NZ_JAUSZI010000002.1"/>
</dbReference>
<dbReference type="PRINTS" id="PR01950">
    <property type="entry name" value="LANCSUPER"/>
</dbReference>
<evidence type="ECO:0000313" key="2">
    <source>
        <dbReference type="Proteomes" id="UP001230328"/>
    </source>
</evidence>
<dbReference type="PRINTS" id="PR01955">
    <property type="entry name" value="LANCFRANKIA"/>
</dbReference>
<name>A0ABU0T637_9ACTN</name>
<dbReference type="InterPro" id="IPR033889">
    <property type="entry name" value="LanC"/>
</dbReference>
<sequence>MPDSLLQMKSARPWTSILSAGQQSAALFVAQDVVGRVTDHRILMETLAAAHHQTQYPDSIVWQPHGLASGNAGIAVVCSYVDQYLPNKGWDAVGHEFLVASTRAAQRSPQLSSGLFAGLSGLAFAVHSLSRDGERYRRLLSALDQDLVPRTASIAAQLRRDATGMPVSAFDVVSGASGIAAYLLARDPYRLLPDLLTALVQLAAPTDGIPRWATPPEFLLNDPIRDSFPSGCLNCGLAHGIPGPLAVLSLALRAGHEVPGQAEAISSLAGWLVAHQVHDAWGAAWPAALPLAPPTGPPLPVGGSRRARSAWCYGGPGVARALWLAGEALEDSGWRRLAVEAIASVLRSPVSQRHVDSSTFCHGVSGLLHIVLRFAHDTGDDVLVDGARTLVDQLLRAYEHDRPFGYADLEPGGNSVDRADLLSGASGVAMVLHAAATGAEPVWDRMFLLS</sequence>
<dbReference type="Gene3D" id="1.50.10.20">
    <property type="match status" value="1"/>
</dbReference>
<evidence type="ECO:0000313" key="1">
    <source>
        <dbReference type="EMBL" id="MDQ1031273.1"/>
    </source>
</evidence>
<dbReference type="EMBL" id="JAUSZI010000002">
    <property type="protein sequence ID" value="MDQ1031273.1"/>
    <property type="molecule type" value="Genomic_DNA"/>
</dbReference>
<dbReference type="InterPro" id="IPR007822">
    <property type="entry name" value="LANC-like"/>
</dbReference>
<dbReference type="SMART" id="SM01260">
    <property type="entry name" value="LANC_like"/>
    <property type="match status" value="1"/>
</dbReference>
<dbReference type="CDD" id="cd04793">
    <property type="entry name" value="LanC"/>
    <property type="match status" value="1"/>
</dbReference>
<protein>
    <submittedName>
        <fullName evidence="1">Uncharacterized protein</fullName>
    </submittedName>
</protein>
<accession>A0ABU0T637</accession>
<comment type="caution">
    <text evidence="1">The sequence shown here is derived from an EMBL/GenBank/DDBJ whole genome shotgun (WGS) entry which is preliminary data.</text>
</comment>
<reference evidence="1 2" key="1">
    <citation type="submission" date="2023-07" db="EMBL/GenBank/DDBJ databases">
        <title>Comparative genomics of wheat-associated soil bacteria to identify genetic determinants of phenazine resistance.</title>
        <authorList>
            <person name="Mouncey N."/>
        </authorList>
    </citation>
    <scope>NUCLEOTIDE SEQUENCE [LARGE SCALE GENOMIC DNA]</scope>
    <source>
        <strain evidence="1 2">V2I4</strain>
    </source>
</reference>
<proteinExistence type="predicted"/>
<organism evidence="1 2">
    <name type="scientific">Streptomyces umbrinus</name>
    <dbReference type="NCBI Taxonomy" id="67370"/>
    <lineage>
        <taxon>Bacteria</taxon>
        <taxon>Bacillati</taxon>
        <taxon>Actinomycetota</taxon>
        <taxon>Actinomycetes</taxon>
        <taxon>Kitasatosporales</taxon>
        <taxon>Streptomycetaceae</taxon>
        <taxon>Streptomyces</taxon>
        <taxon>Streptomyces phaeochromogenes group</taxon>
    </lineage>
</organism>
<keyword evidence="2" id="KW-1185">Reference proteome</keyword>
<dbReference type="Proteomes" id="UP001230328">
    <property type="component" value="Unassembled WGS sequence"/>
</dbReference>